<feature type="transmembrane region" description="Helical" evidence="7">
    <location>
        <begin position="62"/>
        <end position="81"/>
    </location>
</feature>
<feature type="transmembrane region" description="Helical" evidence="7">
    <location>
        <begin position="223"/>
        <end position="242"/>
    </location>
</feature>
<name>A0A9P8T266_9ASCO</name>
<dbReference type="GO" id="GO:0022857">
    <property type="term" value="F:transmembrane transporter activity"/>
    <property type="evidence" value="ECO:0007669"/>
    <property type="project" value="InterPro"/>
</dbReference>
<evidence type="ECO:0000313" key="8">
    <source>
        <dbReference type="EMBL" id="KAH3662645.1"/>
    </source>
</evidence>
<feature type="region of interest" description="Disordered" evidence="6">
    <location>
        <begin position="590"/>
        <end position="609"/>
    </location>
</feature>
<dbReference type="AlphaFoldDB" id="A0A9P8T266"/>
<evidence type="ECO:0000256" key="7">
    <source>
        <dbReference type="SAM" id="Phobius"/>
    </source>
</evidence>
<comment type="subcellular location">
    <subcellularLocation>
        <location evidence="1">Membrane</location>
        <topology evidence="1">Multi-pass membrane protein</topology>
    </subcellularLocation>
</comment>
<feature type="transmembrane region" description="Helical" evidence="7">
    <location>
        <begin position="478"/>
        <end position="502"/>
    </location>
</feature>
<evidence type="ECO:0000256" key="4">
    <source>
        <dbReference type="ARBA" id="ARBA00022989"/>
    </source>
</evidence>
<keyword evidence="9" id="KW-1185">Reference proteome</keyword>
<feature type="compositionally biased region" description="Basic and acidic residues" evidence="6">
    <location>
        <begin position="1"/>
        <end position="15"/>
    </location>
</feature>
<keyword evidence="4 7" id="KW-1133">Transmembrane helix</keyword>
<evidence type="ECO:0000256" key="6">
    <source>
        <dbReference type="SAM" id="MobiDB-lite"/>
    </source>
</evidence>
<dbReference type="PANTHER" id="PTHR23501:SF58">
    <property type="entry name" value="LOW AFFINITY HEME TRANSPORTER STR3"/>
    <property type="match status" value="1"/>
</dbReference>
<feature type="transmembrane region" description="Helical" evidence="7">
    <location>
        <begin position="442"/>
        <end position="466"/>
    </location>
</feature>
<evidence type="ECO:0000256" key="5">
    <source>
        <dbReference type="ARBA" id="ARBA00023136"/>
    </source>
</evidence>
<dbReference type="SUPFAM" id="SSF103473">
    <property type="entry name" value="MFS general substrate transporter"/>
    <property type="match status" value="1"/>
</dbReference>
<feature type="compositionally biased region" description="Basic and acidic residues" evidence="6">
    <location>
        <begin position="598"/>
        <end position="609"/>
    </location>
</feature>
<dbReference type="GO" id="GO:0005886">
    <property type="term" value="C:plasma membrane"/>
    <property type="evidence" value="ECO:0007669"/>
    <property type="project" value="TreeGrafter"/>
</dbReference>
<proteinExistence type="inferred from homology"/>
<dbReference type="InterPro" id="IPR036259">
    <property type="entry name" value="MFS_trans_sf"/>
</dbReference>
<keyword evidence="5 7" id="KW-0472">Membrane</keyword>
<feature type="transmembrane region" description="Helical" evidence="7">
    <location>
        <begin position="386"/>
        <end position="408"/>
    </location>
</feature>
<evidence type="ECO:0008006" key="10">
    <source>
        <dbReference type="Google" id="ProtNLM"/>
    </source>
</evidence>
<comment type="similarity">
    <text evidence="2">Belongs to the major facilitator superfamily.</text>
</comment>
<evidence type="ECO:0000256" key="2">
    <source>
        <dbReference type="ARBA" id="ARBA00008335"/>
    </source>
</evidence>
<dbReference type="Pfam" id="PF07690">
    <property type="entry name" value="MFS_1"/>
    <property type="match status" value="1"/>
</dbReference>
<dbReference type="EMBL" id="JAEUBD010001266">
    <property type="protein sequence ID" value="KAH3662645.1"/>
    <property type="molecule type" value="Genomic_DNA"/>
</dbReference>
<protein>
    <recommendedName>
        <fullName evidence="10">Major facilitator superfamily (MFS) profile domain-containing protein</fullName>
    </recommendedName>
</protein>
<dbReference type="InterPro" id="IPR011701">
    <property type="entry name" value="MFS"/>
</dbReference>
<feature type="transmembrane region" description="Helical" evidence="7">
    <location>
        <begin position="191"/>
        <end position="211"/>
    </location>
</feature>
<feature type="transmembrane region" description="Helical" evidence="7">
    <location>
        <begin position="101"/>
        <end position="121"/>
    </location>
</feature>
<evidence type="ECO:0000256" key="1">
    <source>
        <dbReference type="ARBA" id="ARBA00004141"/>
    </source>
</evidence>
<dbReference type="Proteomes" id="UP000788993">
    <property type="component" value="Unassembled WGS sequence"/>
</dbReference>
<sequence>MKETENHNPEEKQESLESVTRTHSVPVPSFPPEEETTVIPRKKGSVRMEAVKAYMDNMEHGAWVKALFCILILLIAWVYALENSTTSSFIPLATSSYNDHSSGLAAVSMSTSIITAVAKPFIAKIADSTSRPFTYIFSLTFFVVGFIIVAASHTLSAYVAGVTLGAVGLSGITLMDSLIIADLTPLKWRGAVISILSTPYIINVWFAGLIVNDLKASNWRWGYGMFAIMMFVVVLPGLILMLHLDKKANAKADAIARSQRATTGRKRGIAKNIWIAFIEIDGPGLLIIGFGFALFLLPFAMHNKNSVPWSSTSIIVMLTIGATLLVFLIPYEMFIAPYPVMPKRVINRTLICSIIIDFFYQFGGEIGSIYFSSYTYVVLDLSYKNWSYFSNTLTLGLCFFGVVAGLTYRFTHRYKPWQILGLSIRLIGTGIRLNGHSGSTSLAALACAQLLNGMSGGFSVVGSSVALQASVPHEDLAVAISILSLWSNVAASIGYAVAVIIWHAKVPAALRKHLPDTVTDAQVTKFFNSIVAIRAYPYDSEIRQACIAAYKEASYYLFAPPVGIAAISLIAGCFQTNYYLGNRHNAVEEKSTSFGNTDSDKEREEREKEARTWGQKLRYFFF</sequence>
<feature type="transmembrane region" description="Helical" evidence="7">
    <location>
        <begin position="157"/>
        <end position="179"/>
    </location>
</feature>
<dbReference type="Gene3D" id="1.20.1250.20">
    <property type="entry name" value="MFS general substrate transporter like domains"/>
    <property type="match status" value="1"/>
</dbReference>
<keyword evidence="3 7" id="KW-0812">Transmembrane</keyword>
<organism evidence="8 9">
    <name type="scientific">Ogataea polymorpha</name>
    <dbReference type="NCBI Taxonomy" id="460523"/>
    <lineage>
        <taxon>Eukaryota</taxon>
        <taxon>Fungi</taxon>
        <taxon>Dikarya</taxon>
        <taxon>Ascomycota</taxon>
        <taxon>Saccharomycotina</taxon>
        <taxon>Pichiomycetes</taxon>
        <taxon>Pichiales</taxon>
        <taxon>Pichiaceae</taxon>
        <taxon>Ogataea</taxon>
    </lineage>
</organism>
<reference evidence="8" key="1">
    <citation type="journal article" date="2021" name="Open Biol.">
        <title>Shared evolutionary footprints suggest mitochondrial oxidative damage underlies multiple complex I losses in fungi.</title>
        <authorList>
            <person name="Schikora-Tamarit M.A."/>
            <person name="Marcet-Houben M."/>
            <person name="Nosek J."/>
            <person name="Gabaldon T."/>
        </authorList>
    </citation>
    <scope>NUCLEOTIDE SEQUENCE</scope>
    <source>
        <strain evidence="8">NCAIM Y.01608</strain>
    </source>
</reference>
<comment type="caution">
    <text evidence="8">The sequence shown here is derived from an EMBL/GenBank/DDBJ whole genome shotgun (WGS) entry which is preliminary data.</text>
</comment>
<accession>A0A9P8T266</accession>
<feature type="transmembrane region" description="Helical" evidence="7">
    <location>
        <begin position="273"/>
        <end position="297"/>
    </location>
</feature>
<evidence type="ECO:0000313" key="9">
    <source>
        <dbReference type="Proteomes" id="UP000788993"/>
    </source>
</evidence>
<reference evidence="8" key="2">
    <citation type="submission" date="2021-01" db="EMBL/GenBank/DDBJ databases">
        <authorList>
            <person name="Schikora-Tamarit M.A."/>
        </authorList>
    </citation>
    <scope>NUCLEOTIDE SEQUENCE</scope>
    <source>
        <strain evidence="8">NCAIM Y.01608</strain>
    </source>
</reference>
<dbReference type="PANTHER" id="PTHR23501">
    <property type="entry name" value="MAJOR FACILITATOR SUPERFAMILY"/>
    <property type="match status" value="1"/>
</dbReference>
<feature type="transmembrane region" description="Helical" evidence="7">
    <location>
        <begin position="350"/>
        <end position="371"/>
    </location>
</feature>
<feature type="region of interest" description="Disordered" evidence="6">
    <location>
        <begin position="1"/>
        <end position="37"/>
    </location>
</feature>
<evidence type="ECO:0000256" key="3">
    <source>
        <dbReference type="ARBA" id="ARBA00022692"/>
    </source>
</evidence>
<feature type="transmembrane region" description="Helical" evidence="7">
    <location>
        <begin position="133"/>
        <end position="151"/>
    </location>
</feature>
<feature type="transmembrane region" description="Helical" evidence="7">
    <location>
        <begin position="309"/>
        <end position="329"/>
    </location>
</feature>
<gene>
    <name evidence="8" type="ORF">OGATHE_004220</name>
</gene>